<dbReference type="Proteomes" id="UP000190188">
    <property type="component" value="Unassembled WGS sequence"/>
</dbReference>
<dbReference type="AlphaFoldDB" id="A0A1T2X776"/>
<sequence length="81" mass="9554">MKNMPLCENTGVFCFVIVYRSKNKTKVLTCHVWQPSKEWVSTNGRSKSGKYLYRLRYQTGERSFADAKELHGLPYCRFRGR</sequence>
<name>A0A1T2X776_9BACL</name>
<dbReference type="STRING" id="1324314.BVG16_20295"/>
<dbReference type="InterPro" id="IPR025668">
    <property type="entry name" value="Tnp_DDE_dom"/>
</dbReference>
<keyword evidence="3" id="KW-1185">Reference proteome</keyword>
<evidence type="ECO:0000313" key="2">
    <source>
        <dbReference type="EMBL" id="OPA75675.1"/>
    </source>
</evidence>
<organism evidence="2 3">
    <name type="scientific">Paenibacillus selenitireducens</name>
    <dbReference type="NCBI Taxonomy" id="1324314"/>
    <lineage>
        <taxon>Bacteria</taxon>
        <taxon>Bacillati</taxon>
        <taxon>Bacillota</taxon>
        <taxon>Bacilli</taxon>
        <taxon>Bacillales</taxon>
        <taxon>Paenibacillaceae</taxon>
        <taxon>Paenibacillus</taxon>
    </lineage>
</organism>
<protein>
    <recommendedName>
        <fullName evidence="1">Transposase DDE domain-containing protein</fullName>
    </recommendedName>
</protein>
<evidence type="ECO:0000259" key="1">
    <source>
        <dbReference type="Pfam" id="PF13751"/>
    </source>
</evidence>
<evidence type="ECO:0000313" key="3">
    <source>
        <dbReference type="Proteomes" id="UP000190188"/>
    </source>
</evidence>
<dbReference type="Pfam" id="PF13751">
    <property type="entry name" value="DDE_Tnp_1_6"/>
    <property type="match status" value="1"/>
</dbReference>
<comment type="caution">
    <text evidence="2">The sequence shown here is derived from an EMBL/GenBank/DDBJ whole genome shotgun (WGS) entry which is preliminary data.</text>
</comment>
<gene>
    <name evidence="2" type="ORF">BVG16_20295</name>
</gene>
<reference evidence="2 3" key="1">
    <citation type="submission" date="2017-01" db="EMBL/GenBank/DDBJ databases">
        <title>Genome analysis of Paenibacillus selenitrireducens ES3-24.</title>
        <authorList>
            <person name="Xu D."/>
            <person name="Yao R."/>
            <person name="Zheng S."/>
        </authorList>
    </citation>
    <scope>NUCLEOTIDE SEQUENCE [LARGE SCALE GENOMIC DNA]</scope>
    <source>
        <strain evidence="2 3">ES3-24</strain>
    </source>
</reference>
<dbReference type="EMBL" id="MSZX01000008">
    <property type="protein sequence ID" value="OPA75675.1"/>
    <property type="molecule type" value="Genomic_DNA"/>
</dbReference>
<proteinExistence type="predicted"/>
<accession>A0A1T2X776</accession>
<feature type="domain" description="Transposase DDE" evidence="1">
    <location>
        <begin position="20"/>
        <end position="80"/>
    </location>
</feature>